<evidence type="ECO:0000313" key="1">
    <source>
        <dbReference type="EMBL" id="RDW92406.1"/>
    </source>
</evidence>
<dbReference type="Proteomes" id="UP000256328">
    <property type="component" value="Unassembled WGS sequence"/>
</dbReference>
<evidence type="ECO:0000313" key="2">
    <source>
        <dbReference type="Proteomes" id="UP000256328"/>
    </source>
</evidence>
<accession>A0A3D8T1H5</accession>
<organism evidence="1 2">
    <name type="scientific">Coleophoma crateriformis</name>
    <dbReference type="NCBI Taxonomy" id="565419"/>
    <lineage>
        <taxon>Eukaryota</taxon>
        <taxon>Fungi</taxon>
        <taxon>Dikarya</taxon>
        <taxon>Ascomycota</taxon>
        <taxon>Pezizomycotina</taxon>
        <taxon>Leotiomycetes</taxon>
        <taxon>Helotiales</taxon>
        <taxon>Dermateaceae</taxon>
        <taxon>Coleophoma</taxon>
    </lineage>
</organism>
<proteinExistence type="predicted"/>
<name>A0A3D8T1H5_9HELO</name>
<comment type="caution">
    <text evidence="1">The sequence shown here is derived from an EMBL/GenBank/DDBJ whole genome shotgun (WGS) entry which is preliminary data.</text>
</comment>
<dbReference type="EMBL" id="PDLN01000002">
    <property type="protein sequence ID" value="RDW92406.1"/>
    <property type="molecule type" value="Genomic_DNA"/>
</dbReference>
<gene>
    <name evidence="1" type="ORF">BP5796_01800</name>
</gene>
<protein>
    <submittedName>
        <fullName evidence="1">Uncharacterized protein</fullName>
    </submittedName>
</protein>
<reference evidence="1 2" key="1">
    <citation type="journal article" date="2018" name="IMA Fungus">
        <title>IMA Genome-F 9: Draft genome sequence of Annulohypoxylon stygium, Aspergillus mulundensis, Berkeleyomyces basicola (syn. Thielaviopsis basicola), Ceratocystis smalleyi, two Cercospora beticola strains, Coleophoma cylindrospora, Fusarium fracticaudum, Phialophora cf. hyalina, and Morchella septimelata.</title>
        <authorList>
            <person name="Wingfield B.D."/>
            <person name="Bills G.F."/>
            <person name="Dong Y."/>
            <person name="Huang W."/>
            <person name="Nel W.J."/>
            <person name="Swalarsk-Parry B.S."/>
            <person name="Vaghefi N."/>
            <person name="Wilken P.M."/>
            <person name="An Z."/>
            <person name="de Beer Z.W."/>
            <person name="De Vos L."/>
            <person name="Chen L."/>
            <person name="Duong T.A."/>
            <person name="Gao Y."/>
            <person name="Hammerbacher A."/>
            <person name="Kikkert J.R."/>
            <person name="Li Y."/>
            <person name="Li H."/>
            <person name="Li K."/>
            <person name="Li Q."/>
            <person name="Liu X."/>
            <person name="Ma X."/>
            <person name="Naidoo K."/>
            <person name="Pethybridge S.J."/>
            <person name="Sun J."/>
            <person name="Steenkamp E.T."/>
            <person name="van der Nest M.A."/>
            <person name="van Wyk S."/>
            <person name="Wingfield M.J."/>
            <person name="Xiong C."/>
            <person name="Yue Q."/>
            <person name="Zhang X."/>
        </authorList>
    </citation>
    <scope>NUCLEOTIDE SEQUENCE [LARGE SCALE GENOMIC DNA]</scope>
    <source>
        <strain evidence="1 2">BP5796</strain>
    </source>
</reference>
<sequence length="124" mass="14244">MALRELHVHHSLRLTSMDLKHEQLGALEVGRLERALGLYDLRTKICTMYNTPAISHSDAVPRNKSYYFIKTSGFSMATNRSNMCEAIHYYCNYIGKVSSPHFSASWIVARVYVKFVTDELLTRV</sequence>
<keyword evidence="2" id="KW-1185">Reference proteome</keyword>
<dbReference type="AlphaFoldDB" id="A0A3D8T1H5"/>